<dbReference type="GO" id="GO:0042744">
    <property type="term" value="P:hydrogen peroxide catabolic process"/>
    <property type="evidence" value="ECO:0007669"/>
    <property type="project" value="TreeGrafter"/>
</dbReference>
<dbReference type="InterPro" id="IPR019479">
    <property type="entry name" value="Peroxiredoxin_C"/>
</dbReference>
<sequence>MLLQLNKPAPAFTADAVVGNDFKVISLSDYKGKYVVLFFYPLDFTFVCPTEIIAFNDRLEDFKKRGCELLACSTDSKFSHLAWVNTPRKTGGLGPMNIPLLSDKTGRISKAYHVYDEDEGHTLRGLFIIDPKGALRQITVNDRPVGRSVDETIRLIDALQFTDQHGEVCPANWRPGDKTIKPTTDKSKEYFASTDKYSSSPPSACRACPRLAALLCLMFGRLRCLASRKGARCMHRSDRLPSVVVAGAFLYHRLREPLPSPGECR</sequence>
<accession>A0A448XEW8</accession>
<dbReference type="GO" id="GO:0033554">
    <property type="term" value="P:cellular response to stress"/>
    <property type="evidence" value="ECO:0007669"/>
    <property type="project" value="TreeGrafter"/>
</dbReference>
<proteinExistence type="inferred from homology"/>
<feature type="domain" description="Thioredoxin" evidence="13">
    <location>
        <begin position="3"/>
        <end position="161"/>
    </location>
</feature>
<name>A0A448XEW8_9PLAT</name>
<dbReference type="GO" id="GO:0005829">
    <property type="term" value="C:cytosol"/>
    <property type="evidence" value="ECO:0007669"/>
    <property type="project" value="TreeGrafter"/>
</dbReference>
<evidence type="ECO:0000256" key="6">
    <source>
        <dbReference type="ARBA" id="ARBA00023002"/>
    </source>
</evidence>
<dbReference type="GO" id="GO:0045454">
    <property type="term" value="P:cell redox homeostasis"/>
    <property type="evidence" value="ECO:0007669"/>
    <property type="project" value="TreeGrafter"/>
</dbReference>
<evidence type="ECO:0000256" key="4">
    <source>
        <dbReference type="ARBA" id="ARBA00022559"/>
    </source>
</evidence>
<keyword evidence="8" id="KW-0676">Redox-active center</keyword>
<dbReference type="PANTHER" id="PTHR10681:SF171">
    <property type="entry name" value="PEROXIREDOXIN 4"/>
    <property type="match status" value="1"/>
</dbReference>
<dbReference type="InterPro" id="IPR036249">
    <property type="entry name" value="Thioredoxin-like_sf"/>
</dbReference>
<dbReference type="GO" id="GO:0008379">
    <property type="term" value="F:thioredoxin peroxidase activity"/>
    <property type="evidence" value="ECO:0007669"/>
    <property type="project" value="TreeGrafter"/>
</dbReference>
<dbReference type="InterPro" id="IPR000866">
    <property type="entry name" value="AhpC/TSA"/>
</dbReference>
<dbReference type="OrthoDB" id="185659at2759"/>
<dbReference type="Proteomes" id="UP000784294">
    <property type="component" value="Unassembled WGS sequence"/>
</dbReference>
<dbReference type="InterPro" id="IPR050217">
    <property type="entry name" value="Peroxiredoxin"/>
</dbReference>
<dbReference type="GO" id="GO:0006979">
    <property type="term" value="P:response to oxidative stress"/>
    <property type="evidence" value="ECO:0007669"/>
    <property type="project" value="TreeGrafter"/>
</dbReference>
<dbReference type="EMBL" id="CAAALY010249177">
    <property type="protein sequence ID" value="VEL35144.1"/>
    <property type="molecule type" value="Genomic_DNA"/>
</dbReference>
<evidence type="ECO:0000256" key="11">
    <source>
        <dbReference type="ARBA" id="ARBA00078288"/>
    </source>
</evidence>
<reference evidence="14" key="1">
    <citation type="submission" date="2018-11" db="EMBL/GenBank/DDBJ databases">
        <authorList>
            <consortium name="Pathogen Informatics"/>
        </authorList>
    </citation>
    <scope>NUCLEOTIDE SEQUENCE</scope>
</reference>
<protein>
    <recommendedName>
        <fullName evidence="3">Thioredoxin peroxidase</fullName>
        <ecNumber evidence="2">1.11.1.24</ecNumber>
    </recommendedName>
    <alternativeName>
        <fullName evidence="9">Peroxiredoxin</fullName>
    </alternativeName>
    <alternativeName>
        <fullName evidence="11">Thioredoxin-dependent peroxide reductase</fullName>
    </alternativeName>
    <alternativeName>
        <fullName evidence="12">Thioredoxin-dependent peroxiredoxin</fullName>
    </alternativeName>
</protein>
<dbReference type="Pfam" id="PF10417">
    <property type="entry name" value="1-cysPrx_C"/>
    <property type="match status" value="1"/>
</dbReference>
<comment type="similarity">
    <text evidence="1">Belongs to the peroxiredoxin family. AhpC/Prx1 subfamily.</text>
</comment>
<dbReference type="InterPro" id="IPR013766">
    <property type="entry name" value="Thioredoxin_domain"/>
</dbReference>
<dbReference type="EC" id="1.11.1.24" evidence="2"/>
<keyword evidence="7" id="KW-1015">Disulfide bond</keyword>
<evidence type="ECO:0000256" key="7">
    <source>
        <dbReference type="ARBA" id="ARBA00023157"/>
    </source>
</evidence>
<keyword evidence="15" id="KW-1185">Reference proteome</keyword>
<dbReference type="SUPFAM" id="SSF52833">
    <property type="entry name" value="Thioredoxin-like"/>
    <property type="match status" value="1"/>
</dbReference>
<evidence type="ECO:0000256" key="10">
    <source>
        <dbReference type="ARBA" id="ARBA00049091"/>
    </source>
</evidence>
<dbReference type="FunFam" id="3.40.30.10:FF:000003">
    <property type="entry name" value="Peroxiredoxin 1"/>
    <property type="match status" value="1"/>
</dbReference>
<evidence type="ECO:0000313" key="15">
    <source>
        <dbReference type="Proteomes" id="UP000784294"/>
    </source>
</evidence>
<organism evidence="14 15">
    <name type="scientific">Protopolystoma xenopodis</name>
    <dbReference type="NCBI Taxonomy" id="117903"/>
    <lineage>
        <taxon>Eukaryota</taxon>
        <taxon>Metazoa</taxon>
        <taxon>Spiralia</taxon>
        <taxon>Lophotrochozoa</taxon>
        <taxon>Platyhelminthes</taxon>
        <taxon>Monogenea</taxon>
        <taxon>Polyopisthocotylea</taxon>
        <taxon>Polystomatidea</taxon>
        <taxon>Polystomatidae</taxon>
        <taxon>Protopolystoma</taxon>
    </lineage>
</organism>
<dbReference type="CDD" id="cd03015">
    <property type="entry name" value="PRX_Typ2cys"/>
    <property type="match status" value="1"/>
</dbReference>
<dbReference type="AlphaFoldDB" id="A0A448XEW8"/>
<evidence type="ECO:0000256" key="1">
    <source>
        <dbReference type="ARBA" id="ARBA00009796"/>
    </source>
</evidence>
<dbReference type="PROSITE" id="PS51352">
    <property type="entry name" value="THIOREDOXIN_2"/>
    <property type="match status" value="1"/>
</dbReference>
<dbReference type="Pfam" id="PF00578">
    <property type="entry name" value="AhpC-TSA"/>
    <property type="match status" value="1"/>
</dbReference>
<evidence type="ECO:0000256" key="8">
    <source>
        <dbReference type="ARBA" id="ARBA00023284"/>
    </source>
</evidence>
<evidence type="ECO:0000256" key="9">
    <source>
        <dbReference type="ARBA" id="ARBA00032077"/>
    </source>
</evidence>
<evidence type="ECO:0000256" key="3">
    <source>
        <dbReference type="ARBA" id="ARBA00018824"/>
    </source>
</evidence>
<evidence type="ECO:0000259" key="13">
    <source>
        <dbReference type="PROSITE" id="PS51352"/>
    </source>
</evidence>
<evidence type="ECO:0000256" key="12">
    <source>
        <dbReference type="ARBA" id="ARBA00079296"/>
    </source>
</evidence>
<comment type="caution">
    <text evidence="14">The sequence shown here is derived from an EMBL/GenBank/DDBJ whole genome shotgun (WGS) entry which is preliminary data.</text>
</comment>
<dbReference type="PANTHER" id="PTHR10681">
    <property type="entry name" value="THIOREDOXIN PEROXIDASE"/>
    <property type="match status" value="1"/>
</dbReference>
<comment type="catalytic activity">
    <reaction evidence="10">
        <text>a hydroperoxide + [thioredoxin]-dithiol = an alcohol + [thioredoxin]-disulfide + H2O</text>
        <dbReference type="Rhea" id="RHEA:62620"/>
        <dbReference type="Rhea" id="RHEA-COMP:10698"/>
        <dbReference type="Rhea" id="RHEA-COMP:10700"/>
        <dbReference type="ChEBI" id="CHEBI:15377"/>
        <dbReference type="ChEBI" id="CHEBI:29950"/>
        <dbReference type="ChEBI" id="CHEBI:30879"/>
        <dbReference type="ChEBI" id="CHEBI:35924"/>
        <dbReference type="ChEBI" id="CHEBI:50058"/>
        <dbReference type="EC" id="1.11.1.24"/>
    </reaction>
</comment>
<dbReference type="Gene3D" id="3.40.30.10">
    <property type="entry name" value="Glutaredoxin"/>
    <property type="match status" value="1"/>
</dbReference>
<gene>
    <name evidence="14" type="ORF">PXEA_LOCUS28584</name>
</gene>
<evidence type="ECO:0000256" key="2">
    <source>
        <dbReference type="ARBA" id="ARBA00013017"/>
    </source>
</evidence>
<keyword evidence="4" id="KW-0575">Peroxidase</keyword>
<keyword evidence="6" id="KW-0560">Oxidoreductase</keyword>
<keyword evidence="5" id="KW-0049">Antioxidant</keyword>
<evidence type="ECO:0000313" key="14">
    <source>
        <dbReference type="EMBL" id="VEL35144.1"/>
    </source>
</evidence>
<evidence type="ECO:0000256" key="5">
    <source>
        <dbReference type="ARBA" id="ARBA00022862"/>
    </source>
</evidence>